<dbReference type="Pfam" id="PF13565">
    <property type="entry name" value="HTH_32"/>
    <property type="match status" value="1"/>
</dbReference>
<name>A0A0S4WFK5_RALSL</name>
<evidence type="ECO:0000313" key="2">
    <source>
        <dbReference type="EMBL" id="CUV45512.1"/>
    </source>
</evidence>
<dbReference type="EMBL" id="LN899827">
    <property type="protein sequence ID" value="CUV45512.1"/>
    <property type="molecule type" value="Genomic_DNA"/>
</dbReference>
<organism evidence="2">
    <name type="scientific">Ralstonia solanacearum</name>
    <name type="common">Pseudomonas solanacearum</name>
    <dbReference type="NCBI Taxonomy" id="305"/>
    <lineage>
        <taxon>Bacteria</taxon>
        <taxon>Pseudomonadati</taxon>
        <taxon>Pseudomonadota</taxon>
        <taxon>Betaproteobacteria</taxon>
        <taxon>Burkholderiales</taxon>
        <taxon>Burkholderiaceae</taxon>
        <taxon>Ralstonia</taxon>
        <taxon>Ralstonia solanacearum species complex</taxon>
    </lineage>
</organism>
<protein>
    <submittedName>
        <fullName evidence="2">Elements of external origin</fullName>
    </submittedName>
</protein>
<dbReference type="AlphaFoldDB" id="A0A0S4WFK5"/>
<dbReference type="SUPFAM" id="SSF46689">
    <property type="entry name" value="Homeodomain-like"/>
    <property type="match status" value="1"/>
</dbReference>
<feature type="region of interest" description="Disordered" evidence="1">
    <location>
        <begin position="54"/>
        <end position="74"/>
    </location>
</feature>
<feature type="compositionally biased region" description="Polar residues" evidence="1">
    <location>
        <begin position="54"/>
        <end position="63"/>
    </location>
</feature>
<accession>A0A0S4WFK5</accession>
<reference evidence="2" key="1">
    <citation type="submission" date="2015-10" db="EMBL/GenBank/DDBJ databases">
        <authorList>
            <person name="Gilbert D.G."/>
        </authorList>
    </citation>
    <scope>NUCLEOTIDE SEQUENCE</scope>
    <source>
        <strain evidence="2">Phyl III-seqv23</strain>
    </source>
</reference>
<dbReference type="InterPro" id="IPR009057">
    <property type="entry name" value="Homeodomain-like_sf"/>
</dbReference>
<gene>
    <name evidence="2" type="ORF">TO10_v1_370001</name>
</gene>
<proteinExistence type="predicted"/>
<evidence type="ECO:0000256" key="1">
    <source>
        <dbReference type="SAM" id="MobiDB-lite"/>
    </source>
</evidence>
<sequence>MRPDTITMTMRQLDRLKVLQALSDGHLKTSIAAARLGLSTRQTLRLLRRYQSEGASGLQNRRQGTPGHRQLPPGLESRIRGLIRDSYADFGPTLAAEKLRERHGIEISKACVSRIWSNACRCSRPMPSG</sequence>